<evidence type="ECO:0000313" key="2">
    <source>
        <dbReference type="Proteomes" id="UP000191931"/>
    </source>
</evidence>
<organism evidence="1 2">
    <name type="scientific">Desulfamplus magnetovallimortis</name>
    <dbReference type="NCBI Taxonomy" id="1246637"/>
    <lineage>
        <taxon>Bacteria</taxon>
        <taxon>Pseudomonadati</taxon>
        <taxon>Thermodesulfobacteriota</taxon>
        <taxon>Desulfobacteria</taxon>
        <taxon>Desulfobacterales</taxon>
        <taxon>Desulfobacteraceae</taxon>
        <taxon>Desulfamplus</taxon>
    </lineage>
</organism>
<proteinExistence type="predicted"/>
<evidence type="ECO:0000313" key="1">
    <source>
        <dbReference type="EMBL" id="SLM27343.1"/>
    </source>
</evidence>
<name>A0A1W1H4D5_9BACT</name>
<reference evidence="1 2" key="1">
    <citation type="submission" date="2017-03" db="EMBL/GenBank/DDBJ databases">
        <authorList>
            <person name="Afonso C.L."/>
            <person name="Miller P.J."/>
            <person name="Scott M.A."/>
            <person name="Spackman E."/>
            <person name="Goraichik I."/>
            <person name="Dimitrov K.M."/>
            <person name="Suarez D.L."/>
            <person name="Swayne D.E."/>
        </authorList>
    </citation>
    <scope>NUCLEOTIDE SEQUENCE [LARGE SCALE GENOMIC DNA]</scope>
    <source>
        <strain evidence="1">PRJEB14757</strain>
    </source>
</reference>
<dbReference type="EMBL" id="FWEV01000001">
    <property type="protein sequence ID" value="SLM27343.1"/>
    <property type="molecule type" value="Genomic_DNA"/>
</dbReference>
<keyword evidence="2" id="KW-1185">Reference proteome</keyword>
<gene>
    <name evidence="1" type="ORF">MTBBW1_10002</name>
</gene>
<dbReference type="Proteomes" id="UP000191931">
    <property type="component" value="Unassembled WGS sequence"/>
</dbReference>
<dbReference type="STRING" id="1246637.MTBBW1_10002"/>
<accession>A0A1W1H4D5</accession>
<dbReference type="AlphaFoldDB" id="A0A1W1H4D5"/>
<sequence>MTNYGCINKKTILRILNKQAENGFNQYSIPTPALSGSGQAVGIYSPLSRYISSRIH</sequence>
<protein>
    <submittedName>
        <fullName evidence="1">Uncharacterized protein</fullName>
    </submittedName>
</protein>